<proteinExistence type="predicted"/>
<dbReference type="OrthoDB" id="58416at2759"/>
<evidence type="ECO:0000313" key="4">
    <source>
        <dbReference type="Proteomes" id="UP000800038"/>
    </source>
</evidence>
<dbReference type="CDD" id="cd12108">
    <property type="entry name" value="Hr-like"/>
    <property type="match status" value="1"/>
</dbReference>
<dbReference type="EMBL" id="ML976006">
    <property type="protein sequence ID" value="KAF1945968.1"/>
    <property type="molecule type" value="Genomic_DNA"/>
</dbReference>
<keyword evidence="1" id="KW-0732">Signal</keyword>
<evidence type="ECO:0000313" key="3">
    <source>
        <dbReference type="EMBL" id="KAF1945968.1"/>
    </source>
</evidence>
<feature type="chain" id="PRO_5025455055" description="Hemerythrin-like domain-containing protein" evidence="1">
    <location>
        <begin position="22"/>
        <end position="291"/>
    </location>
</feature>
<dbReference type="Proteomes" id="UP000800038">
    <property type="component" value="Unassembled WGS sequence"/>
</dbReference>
<evidence type="ECO:0000259" key="2">
    <source>
        <dbReference type="Pfam" id="PF01814"/>
    </source>
</evidence>
<dbReference type="AlphaFoldDB" id="A0A6A5T188"/>
<dbReference type="PANTHER" id="PTHR38048">
    <property type="entry name" value="EXPRESSED PROTEIN"/>
    <property type="match status" value="1"/>
</dbReference>
<dbReference type="Pfam" id="PF01814">
    <property type="entry name" value="Hemerythrin"/>
    <property type="match status" value="1"/>
</dbReference>
<feature type="domain" description="Hemerythrin-like" evidence="2">
    <location>
        <begin position="62"/>
        <end position="183"/>
    </location>
</feature>
<dbReference type="InterPro" id="IPR012312">
    <property type="entry name" value="Hemerythrin-like"/>
</dbReference>
<dbReference type="InterPro" id="IPR053206">
    <property type="entry name" value="Dimeric_xanthone_biosynth"/>
</dbReference>
<reference evidence="3" key="1">
    <citation type="journal article" date="2020" name="Stud. Mycol.">
        <title>101 Dothideomycetes genomes: a test case for predicting lifestyles and emergence of pathogens.</title>
        <authorList>
            <person name="Haridas S."/>
            <person name="Albert R."/>
            <person name="Binder M."/>
            <person name="Bloem J."/>
            <person name="Labutti K."/>
            <person name="Salamov A."/>
            <person name="Andreopoulos B."/>
            <person name="Baker S."/>
            <person name="Barry K."/>
            <person name="Bills G."/>
            <person name="Bluhm B."/>
            <person name="Cannon C."/>
            <person name="Castanera R."/>
            <person name="Culley D."/>
            <person name="Daum C."/>
            <person name="Ezra D."/>
            <person name="Gonzalez J."/>
            <person name="Henrissat B."/>
            <person name="Kuo A."/>
            <person name="Liang C."/>
            <person name="Lipzen A."/>
            <person name="Lutzoni F."/>
            <person name="Magnuson J."/>
            <person name="Mondo S."/>
            <person name="Nolan M."/>
            <person name="Ohm R."/>
            <person name="Pangilinan J."/>
            <person name="Park H.-J."/>
            <person name="Ramirez L."/>
            <person name="Alfaro M."/>
            <person name="Sun H."/>
            <person name="Tritt A."/>
            <person name="Yoshinaga Y."/>
            <person name="Zwiers L.-H."/>
            <person name="Turgeon B."/>
            <person name="Goodwin S."/>
            <person name="Spatafora J."/>
            <person name="Crous P."/>
            <person name="Grigoriev I."/>
        </authorList>
    </citation>
    <scope>NUCLEOTIDE SEQUENCE</scope>
    <source>
        <strain evidence="3">CBS 161.51</strain>
    </source>
</reference>
<accession>A0A6A5T188</accession>
<feature type="signal peptide" evidence="1">
    <location>
        <begin position="1"/>
        <end position="21"/>
    </location>
</feature>
<gene>
    <name evidence="3" type="ORF">EJ02DRAFT_441495</name>
</gene>
<organism evidence="3 4">
    <name type="scientific">Clathrospora elynae</name>
    <dbReference type="NCBI Taxonomy" id="706981"/>
    <lineage>
        <taxon>Eukaryota</taxon>
        <taxon>Fungi</taxon>
        <taxon>Dikarya</taxon>
        <taxon>Ascomycota</taxon>
        <taxon>Pezizomycotina</taxon>
        <taxon>Dothideomycetes</taxon>
        <taxon>Pleosporomycetidae</taxon>
        <taxon>Pleosporales</taxon>
        <taxon>Diademaceae</taxon>
        <taxon>Clathrospora</taxon>
    </lineage>
</organism>
<sequence>MPSVTTITFFLLLLLAVSVELFRPSLMTASSKKSWADSPCALVTTPQYATKKDDIFTIGATHMAHIHNAILRGYNSIHLQAPHIKDADKPAFVGYAMTWYRFVKSHHDDEEAELFPKVEDVLGNKDIWKETHGEHESFLSGLAEFGAYLSNLTSPQAFDGTKLQHIMSSFQEPLCHHFHHEITTIASFANLSTAPTPNSLEAQQAAAVFKAWGKKTVMKAGTLDVVPFFLMNLDATYEEGMWANWPPMPAPVRWGLVNVAGSVHWGWWKFASCDASGRPRGLYALRDGTSP</sequence>
<keyword evidence="4" id="KW-1185">Reference proteome</keyword>
<name>A0A6A5T188_9PLEO</name>
<dbReference type="PANTHER" id="PTHR38048:SF2">
    <property type="entry name" value="HEMERYTHRIN-LIKE DOMAIN-CONTAINING PROTEIN"/>
    <property type="match status" value="1"/>
</dbReference>
<protein>
    <recommendedName>
        <fullName evidence="2">Hemerythrin-like domain-containing protein</fullName>
    </recommendedName>
</protein>
<evidence type="ECO:0000256" key="1">
    <source>
        <dbReference type="SAM" id="SignalP"/>
    </source>
</evidence>
<dbReference type="Gene3D" id="1.20.120.520">
    <property type="entry name" value="nmb1532 protein domain like"/>
    <property type="match status" value="1"/>
</dbReference>